<comment type="caution">
    <text evidence="2">The sequence shown here is derived from an EMBL/GenBank/DDBJ whole genome shotgun (WGS) entry which is preliminary data.</text>
</comment>
<dbReference type="InterPro" id="IPR011008">
    <property type="entry name" value="Dimeric_a/b-barrel"/>
</dbReference>
<dbReference type="Pfam" id="PF03992">
    <property type="entry name" value="ABM"/>
    <property type="match status" value="1"/>
</dbReference>
<protein>
    <recommendedName>
        <fullName evidence="1">ABM domain-containing protein</fullName>
    </recommendedName>
</protein>
<proteinExistence type="predicted"/>
<keyword evidence="3" id="KW-1185">Reference proteome</keyword>
<dbReference type="Gene3D" id="3.30.70.100">
    <property type="match status" value="1"/>
</dbReference>
<dbReference type="SUPFAM" id="SSF54909">
    <property type="entry name" value="Dimeric alpha+beta barrel"/>
    <property type="match status" value="1"/>
</dbReference>
<dbReference type="InterPro" id="IPR007138">
    <property type="entry name" value="ABM_dom"/>
</dbReference>
<dbReference type="PROSITE" id="PS51725">
    <property type="entry name" value="ABM"/>
    <property type="match status" value="1"/>
</dbReference>
<evidence type="ECO:0000313" key="2">
    <source>
        <dbReference type="EMBL" id="KAF1722200.1"/>
    </source>
</evidence>
<gene>
    <name evidence="2" type="ORF">CSC78_17430</name>
</gene>
<organism evidence="2 3">
    <name type="scientific">Pseudoxanthomonas japonensis</name>
    <dbReference type="NCBI Taxonomy" id="69284"/>
    <lineage>
        <taxon>Bacteria</taxon>
        <taxon>Pseudomonadati</taxon>
        <taxon>Pseudomonadota</taxon>
        <taxon>Gammaproteobacteria</taxon>
        <taxon>Lysobacterales</taxon>
        <taxon>Lysobacteraceae</taxon>
        <taxon>Pseudoxanthomonas</taxon>
    </lineage>
</organism>
<sequence>MYRFATMYMYEDARPPTNGYGYGLATFIRVKTGSRGAFTEVMDEVASAACLSPGCIDYLVSGVQDDPDGVFVTEFWRSQEDQRGALQSPAIMALIDRCNPLIDRFDQTPLIPLG</sequence>
<name>A0ABQ6ZD20_9GAMM</name>
<evidence type="ECO:0000259" key="1">
    <source>
        <dbReference type="PROSITE" id="PS51725"/>
    </source>
</evidence>
<feature type="domain" description="ABM" evidence="1">
    <location>
        <begin position="22"/>
        <end position="111"/>
    </location>
</feature>
<evidence type="ECO:0000313" key="3">
    <source>
        <dbReference type="Proteomes" id="UP000781710"/>
    </source>
</evidence>
<dbReference type="EMBL" id="PDWW01000034">
    <property type="protein sequence ID" value="KAF1722200.1"/>
    <property type="molecule type" value="Genomic_DNA"/>
</dbReference>
<accession>A0ABQ6ZD20</accession>
<dbReference type="Proteomes" id="UP000781710">
    <property type="component" value="Unassembled WGS sequence"/>
</dbReference>
<reference evidence="2 3" key="1">
    <citation type="submission" date="2017-10" db="EMBL/GenBank/DDBJ databases">
        <title>Whole genome sequencing of members of genus Pseudoxanthomonas.</title>
        <authorList>
            <person name="Kumar S."/>
            <person name="Bansal K."/>
            <person name="Kaur A."/>
            <person name="Patil P."/>
            <person name="Sharma S."/>
            <person name="Patil P.B."/>
        </authorList>
    </citation>
    <scope>NUCLEOTIDE SEQUENCE [LARGE SCALE GENOMIC DNA]</scope>
    <source>
        <strain evidence="2 3">DSM 17109</strain>
    </source>
</reference>